<sequence length="580" mass="64861">MQMSFKLSYLDPRNNLRIGVYIGLLFGLSSGITGMIQGGIIGLILAFITAFLVQRMMSKKIENDVIGEDVLSNAFVLGIIIAIFGAIVFSSFKAAPAIALFSCTIVAVRSGSKYKKLVKEKNLKIEDEKARLMQQEKEASDSIDVTVEVQQPLRTNAENPVKITIMNPSHLPIRNVSIRAECPRLVRCDEPEVSIDIVEPDSAAYNVIFVYPRITDMIDLGKIHVGYLLNNNYYRKIPIDIGEYGSVDGKAGSGMEVPEIESHMLQAVRETEFYQGFIRLKMSVNNTSPLVVNDVSLEFDFDEHLFRIDRFEPAYTVKNNKLMIGNIEGNTSRSVAIYFDPLLCSNSSDIKCRIFYKDAKGKLRTTEMKPKNIKVTCPIMRTDSDINVGMLRELVSALPFSDSKVYRIKSDLDTKTLMNICREMVQRRDIRHIRTLRTKDGKNYETWYHGKTKVNGHDIVLKITISKDTGSIELFGATQTAESLVGMLAEFGRELSKEMEESSIGKSELNQIVNVTIKDSIIQRSNLLNSCDISGNCAGDVVIEDSVIQRTEFKANFCPSCGTKLADDANFCSDCGTKII</sequence>
<evidence type="ECO:0000256" key="1">
    <source>
        <dbReference type="SAM" id="Phobius"/>
    </source>
</evidence>
<keyword evidence="1" id="KW-0812">Transmembrane</keyword>
<feature type="domain" description="Zinc-ribbon" evidence="2">
    <location>
        <begin position="557"/>
        <end position="579"/>
    </location>
</feature>
<dbReference type="SUPFAM" id="SSF49309">
    <property type="entry name" value="Transglutaminase, two C-terminal domains"/>
    <property type="match status" value="1"/>
</dbReference>
<keyword evidence="4" id="KW-1185">Reference proteome</keyword>
<gene>
    <name evidence="3" type="ORF">SAMN04488696_0489</name>
</gene>
<evidence type="ECO:0000313" key="4">
    <source>
        <dbReference type="Proteomes" id="UP000198535"/>
    </source>
</evidence>
<dbReference type="InterPro" id="IPR036238">
    <property type="entry name" value="Transglutaminase_C_sf"/>
</dbReference>
<proteinExistence type="predicted"/>
<dbReference type="GO" id="GO:0003810">
    <property type="term" value="F:protein-glutamine gamma-glutamyltransferase activity"/>
    <property type="evidence" value="ECO:0007669"/>
    <property type="project" value="InterPro"/>
</dbReference>
<reference evidence="4" key="1">
    <citation type="submission" date="2016-10" db="EMBL/GenBank/DDBJ databases">
        <authorList>
            <person name="Varghese N."/>
            <person name="Submissions S."/>
        </authorList>
    </citation>
    <scope>NUCLEOTIDE SEQUENCE [LARGE SCALE GENOMIC DNA]</scope>
    <source>
        <strain evidence="4">Mob M</strain>
    </source>
</reference>
<dbReference type="AlphaFoldDB" id="A0A1I4P8F4"/>
<evidence type="ECO:0000259" key="2">
    <source>
        <dbReference type="Pfam" id="PF13240"/>
    </source>
</evidence>
<evidence type="ECO:0000313" key="3">
    <source>
        <dbReference type="EMBL" id="SFM23653.1"/>
    </source>
</evidence>
<protein>
    <submittedName>
        <fullName evidence="3">Zinc-ribbon domain-containing protein</fullName>
    </submittedName>
</protein>
<keyword evidence="1" id="KW-0472">Membrane</keyword>
<dbReference type="Pfam" id="PF13240">
    <property type="entry name" value="Zn_Ribbon_1"/>
    <property type="match status" value="1"/>
</dbReference>
<feature type="transmembrane region" description="Helical" evidence="1">
    <location>
        <begin position="20"/>
        <end position="53"/>
    </location>
</feature>
<dbReference type="Proteomes" id="UP000198535">
    <property type="component" value="Unassembled WGS sequence"/>
</dbReference>
<keyword evidence="1" id="KW-1133">Transmembrane helix</keyword>
<organism evidence="3 4">
    <name type="scientific">Methanolobus profundi</name>
    <dbReference type="NCBI Taxonomy" id="487685"/>
    <lineage>
        <taxon>Archaea</taxon>
        <taxon>Methanobacteriati</taxon>
        <taxon>Methanobacteriota</taxon>
        <taxon>Stenosarchaea group</taxon>
        <taxon>Methanomicrobia</taxon>
        <taxon>Methanosarcinales</taxon>
        <taxon>Methanosarcinaceae</taxon>
        <taxon>Methanolobus</taxon>
    </lineage>
</organism>
<accession>A0A1I4P8F4</accession>
<feature type="transmembrane region" description="Helical" evidence="1">
    <location>
        <begin position="65"/>
        <end position="88"/>
    </location>
</feature>
<dbReference type="EMBL" id="FOUJ01000001">
    <property type="protein sequence ID" value="SFM23653.1"/>
    <property type="molecule type" value="Genomic_DNA"/>
</dbReference>
<name>A0A1I4P8F4_9EURY</name>
<dbReference type="InterPro" id="IPR026870">
    <property type="entry name" value="Zinc_ribbon_dom"/>
</dbReference>
<dbReference type="STRING" id="487685.SAMN04488696_0489"/>